<protein>
    <submittedName>
        <fullName evidence="2">Protein PTHB1</fullName>
    </submittedName>
</protein>
<gene>
    <name evidence="2" type="ORF">X975_18117</name>
</gene>
<dbReference type="GO" id="GO:0060271">
    <property type="term" value="P:cilium assembly"/>
    <property type="evidence" value="ECO:0007669"/>
    <property type="project" value="TreeGrafter"/>
</dbReference>
<evidence type="ECO:0000259" key="1">
    <source>
        <dbReference type="Pfam" id="PF14727"/>
    </source>
</evidence>
<keyword evidence="3" id="KW-1185">Reference proteome</keyword>
<dbReference type="STRING" id="407821.A0A087UIP2"/>
<dbReference type="OMA" id="IDHEDMQ"/>
<name>A0A087UIP2_STEMI</name>
<reference evidence="2 3" key="1">
    <citation type="submission" date="2013-11" db="EMBL/GenBank/DDBJ databases">
        <title>Genome sequencing of Stegodyphus mimosarum.</title>
        <authorList>
            <person name="Bechsgaard J."/>
        </authorList>
    </citation>
    <scope>NUCLEOTIDE SEQUENCE [LARGE SCALE GENOMIC DNA]</scope>
</reference>
<dbReference type="OrthoDB" id="6424092at2759"/>
<dbReference type="InterPro" id="IPR028073">
    <property type="entry name" value="PHTB1_N_dom"/>
</dbReference>
<dbReference type="AlphaFoldDB" id="A0A087UIP2"/>
<dbReference type="PANTHER" id="PTHR20991">
    <property type="entry name" value="PARATHYROID HORMONE-RESPONSIVE B1 GENE"/>
    <property type="match status" value="1"/>
</dbReference>
<dbReference type="GO" id="GO:0034464">
    <property type="term" value="C:BBSome"/>
    <property type="evidence" value="ECO:0007669"/>
    <property type="project" value="InterPro"/>
</dbReference>
<dbReference type="Pfam" id="PF14727">
    <property type="entry name" value="PHTB1_N"/>
    <property type="match status" value="1"/>
</dbReference>
<accession>A0A087UIP2</accession>
<evidence type="ECO:0000313" key="2">
    <source>
        <dbReference type="EMBL" id="KFM77231.1"/>
    </source>
</evidence>
<evidence type="ECO:0000313" key="3">
    <source>
        <dbReference type="Proteomes" id="UP000054359"/>
    </source>
</evidence>
<feature type="non-terminal residue" evidence="2">
    <location>
        <position position="215"/>
    </location>
</feature>
<sequence length="215" mass="24261">MTVEDKTSPTVVILGERFLTALNSHGSLKFSKKFNFAPRCFTCYKEEHHGFLIILVITSNQTLLIYHETQLKWASQLMFPPVSVHRSCFMNVKGILTLLSEQGCLACCYLGTEPSLFVSPVSEPKDIDFKEAEQEMNNLKKIIKSSNQNLLGTQKLGNEISITISVSHHLNPPDNIDHEDMQHKSFGPVPSSSIKIQLKCRTVVHDVRLMIHVEP</sequence>
<dbReference type="InterPro" id="IPR026511">
    <property type="entry name" value="PTHB1"/>
</dbReference>
<dbReference type="Proteomes" id="UP000054359">
    <property type="component" value="Unassembled WGS sequence"/>
</dbReference>
<proteinExistence type="predicted"/>
<dbReference type="GO" id="GO:0016020">
    <property type="term" value="C:membrane"/>
    <property type="evidence" value="ECO:0007669"/>
    <property type="project" value="TreeGrafter"/>
</dbReference>
<dbReference type="EMBL" id="KK119978">
    <property type="protein sequence ID" value="KFM77231.1"/>
    <property type="molecule type" value="Genomic_DNA"/>
</dbReference>
<organism evidence="2 3">
    <name type="scientific">Stegodyphus mimosarum</name>
    <name type="common">African social velvet spider</name>
    <dbReference type="NCBI Taxonomy" id="407821"/>
    <lineage>
        <taxon>Eukaryota</taxon>
        <taxon>Metazoa</taxon>
        <taxon>Ecdysozoa</taxon>
        <taxon>Arthropoda</taxon>
        <taxon>Chelicerata</taxon>
        <taxon>Arachnida</taxon>
        <taxon>Araneae</taxon>
        <taxon>Araneomorphae</taxon>
        <taxon>Entelegynae</taxon>
        <taxon>Eresoidea</taxon>
        <taxon>Eresidae</taxon>
        <taxon>Stegodyphus</taxon>
    </lineage>
</organism>
<dbReference type="PANTHER" id="PTHR20991:SF0">
    <property type="entry name" value="PROTEIN PTHB1"/>
    <property type="match status" value="1"/>
</dbReference>
<feature type="domain" description="PTHB1 N-terminal" evidence="1">
    <location>
        <begin position="6"/>
        <end position="114"/>
    </location>
</feature>